<dbReference type="PANTHER" id="PTHR34473:SF3">
    <property type="entry name" value="TRANSMEMBRANE PROTEIN-RELATED"/>
    <property type="match status" value="1"/>
</dbReference>
<gene>
    <name evidence="4" type="ORF">GCM10011612_15020</name>
</gene>
<accession>A0A8H9LGD0</accession>
<reference evidence="4" key="2">
    <citation type="submission" date="2020-09" db="EMBL/GenBank/DDBJ databases">
        <authorList>
            <person name="Sun Q."/>
            <person name="Zhou Y."/>
        </authorList>
    </citation>
    <scope>NUCLEOTIDE SEQUENCE</scope>
    <source>
        <strain evidence="4">CGMCC 4.7372</strain>
    </source>
</reference>
<evidence type="ECO:0000259" key="3">
    <source>
        <dbReference type="Pfam" id="PF03703"/>
    </source>
</evidence>
<proteinExistence type="predicted"/>
<comment type="caution">
    <text evidence="4">The sequence shown here is derived from an EMBL/GenBank/DDBJ whole genome shotgun (WGS) entry which is preliminary data.</text>
</comment>
<dbReference type="InterPro" id="IPR005182">
    <property type="entry name" value="YdbS-like_PH"/>
</dbReference>
<feature type="region of interest" description="Disordered" evidence="1">
    <location>
        <begin position="1"/>
        <end position="29"/>
    </location>
</feature>
<keyword evidence="2" id="KW-0812">Transmembrane</keyword>
<evidence type="ECO:0000256" key="1">
    <source>
        <dbReference type="SAM" id="MobiDB-lite"/>
    </source>
</evidence>
<feature type="transmembrane region" description="Helical" evidence="2">
    <location>
        <begin position="77"/>
        <end position="96"/>
    </location>
</feature>
<dbReference type="EMBL" id="BMNJ01000004">
    <property type="protein sequence ID" value="GGO98932.1"/>
    <property type="molecule type" value="Genomic_DNA"/>
</dbReference>
<dbReference type="OrthoDB" id="7364633at2"/>
<organism evidence="4 5">
    <name type="scientific">Actinomyces gaoshouyii</name>
    <dbReference type="NCBI Taxonomy" id="1960083"/>
    <lineage>
        <taxon>Bacteria</taxon>
        <taxon>Bacillati</taxon>
        <taxon>Actinomycetota</taxon>
        <taxon>Actinomycetes</taxon>
        <taxon>Actinomycetales</taxon>
        <taxon>Actinomycetaceae</taxon>
        <taxon>Actinomyces</taxon>
    </lineage>
</organism>
<keyword evidence="5" id="KW-1185">Reference proteome</keyword>
<evidence type="ECO:0000256" key="2">
    <source>
        <dbReference type="SAM" id="Phobius"/>
    </source>
</evidence>
<feature type="domain" description="YdbS-like PH" evidence="3">
    <location>
        <begin position="101"/>
        <end position="177"/>
    </location>
</feature>
<dbReference type="PANTHER" id="PTHR34473">
    <property type="entry name" value="UPF0699 TRANSMEMBRANE PROTEIN YDBS"/>
    <property type="match status" value="1"/>
</dbReference>
<dbReference type="RefSeq" id="WP_080462577.1">
    <property type="nucleotide sequence ID" value="NZ_BMNJ01000004.1"/>
</dbReference>
<keyword evidence="2" id="KW-1133">Transmembrane helix</keyword>
<keyword evidence="2" id="KW-0472">Membrane</keyword>
<dbReference type="AlphaFoldDB" id="A0A8H9LGD0"/>
<reference evidence="4" key="1">
    <citation type="journal article" date="2014" name="Int. J. Syst. Evol. Microbiol.">
        <title>Complete genome sequence of Corynebacterium casei LMG S-19264T (=DSM 44701T), isolated from a smear-ripened cheese.</title>
        <authorList>
            <consortium name="US DOE Joint Genome Institute (JGI-PGF)"/>
            <person name="Walter F."/>
            <person name="Albersmeier A."/>
            <person name="Kalinowski J."/>
            <person name="Ruckert C."/>
        </authorList>
    </citation>
    <scope>NUCLEOTIDE SEQUENCE</scope>
    <source>
        <strain evidence="4">CGMCC 4.7372</strain>
    </source>
</reference>
<name>A0A8H9LGD0_9ACTO</name>
<sequence length="189" mass="20089">MTAQSIPGPADQRRPAAPRTSRLAGAASGAGGPFAPQGVSFSPVSPSLATARVMAALFLLLLPAAGFAIPAVLVSPWFWAGTGAAIVILAWLLWMIPRQVRAMGYALAGEHLLWRKGIMWRRMSVIPYGRMQYVDTSQGPIARRLGIAEVKLHTASAGTDATINGLPVAEAEHLRQILAERGEERMAGL</sequence>
<dbReference type="Proteomes" id="UP000614239">
    <property type="component" value="Unassembled WGS sequence"/>
</dbReference>
<protein>
    <submittedName>
        <fullName evidence="4">Membrane protein</fullName>
    </submittedName>
</protein>
<feature type="transmembrane region" description="Helical" evidence="2">
    <location>
        <begin position="53"/>
        <end position="71"/>
    </location>
</feature>
<evidence type="ECO:0000313" key="5">
    <source>
        <dbReference type="Proteomes" id="UP000614239"/>
    </source>
</evidence>
<evidence type="ECO:0000313" key="4">
    <source>
        <dbReference type="EMBL" id="GGO98932.1"/>
    </source>
</evidence>
<dbReference type="Pfam" id="PF03703">
    <property type="entry name" value="bPH_2"/>
    <property type="match status" value="1"/>
</dbReference>